<sequence>MFISCHCYFFFVSRGDSAISVRPGCIRTMGVVLRYVTQALLLHENLNLLGCQYGLFCAVVSSLLPTSFNQQPASGCQLKRANASGFTRAGDILIGGIFPVHDARIYPDTSFTEEPVQMVCQL</sequence>
<accession>A0AAV7KMG0</accession>
<proteinExistence type="predicted"/>
<gene>
    <name evidence="1" type="ORF">NDU88_000614</name>
</gene>
<evidence type="ECO:0000313" key="1">
    <source>
        <dbReference type="EMBL" id="KAJ1080406.1"/>
    </source>
</evidence>
<dbReference type="Proteomes" id="UP001066276">
    <property type="component" value="Chromosome 12"/>
</dbReference>
<organism evidence="1 2">
    <name type="scientific">Pleurodeles waltl</name>
    <name type="common">Iberian ribbed newt</name>
    <dbReference type="NCBI Taxonomy" id="8319"/>
    <lineage>
        <taxon>Eukaryota</taxon>
        <taxon>Metazoa</taxon>
        <taxon>Chordata</taxon>
        <taxon>Craniata</taxon>
        <taxon>Vertebrata</taxon>
        <taxon>Euteleostomi</taxon>
        <taxon>Amphibia</taxon>
        <taxon>Batrachia</taxon>
        <taxon>Caudata</taxon>
        <taxon>Salamandroidea</taxon>
        <taxon>Salamandridae</taxon>
        <taxon>Pleurodelinae</taxon>
        <taxon>Pleurodeles</taxon>
    </lineage>
</organism>
<protein>
    <submittedName>
        <fullName evidence="1">Uncharacterized protein</fullName>
    </submittedName>
</protein>
<dbReference type="AlphaFoldDB" id="A0AAV7KMG0"/>
<reference evidence="1" key="1">
    <citation type="journal article" date="2022" name="bioRxiv">
        <title>Sequencing and chromosome-scale assembly of the giantPleurodeles waltlgenome.</title>
        <authorList>
            <person name="Brown T."/>
            <person name="Elewa A."/>
            <person name="Iarovenko S."/>
            <person name="Subramanian E."/>
            <person name="Araus A.J."/>
            <person name="Petzold A."/>
            <person name="Susuki M."/>
            <person name="Suzuki K.-i.T."/>
            <person name="Hayashi T."/>
            <person name="Toyoda A."/>
            <person name="Oliveira C."/>
            <person name="Osipova E."/>
            <person name="Leigh N.D."/>
            <person name="Simon A."/>
            <person name="Yun M.H."/>
        </authorList>
    </citation>
    <scope>NUCLEOTIDE SEQUENCE</scope>
    <source>
        <strain evidence="1">20211129_DDA</strain>
        <tissue evidence="1">Liver</tissue>
    </source>
</reference>
<name>A0AAV7KMG0_PLEWA</name>
<dbReference type="EMBL" id="JANPWB010000016">
    <property type="protein sequence ID" value="KAJ1080406.1"/>
    <property type="molecule type" value="Genomic_DNA"/>
</dbReference>
<evidence type="ECO:0000313" key="2">
    <source>
        <dbReference type="Proteomes" id="UP001066276"/>
    </source>
</evidence>
<comment type="caution">
    <text evidence="1">The sequence shown here is derived from an EMBL/GenBank/DDBJ whole genome shotgun (WGS) entry which is preliminary data.</text>
</comment>
<keyword evidence="2" id="KW-1185">Reference proteome</keyword>